<comment type="caution">
    <text evidence="2">The sequence shown here is derived from an EMBL/GenBank/DDBJ whole genome shotgun (WGS) entry which is preliminary data.</text>
</comment>
<feature type="region of interest" description="Disordered" evidence="1">
    <location>
        <begin position="230"/>
        <end position="313"/>
    </location>
</feature>
<organism evidence="2 3">
    <name type="scientific">Polyplosphaeria fusca</name>
    <dbReference type="NCBI Taxonomy" id="682080"/>
    <lineage>
        <taxon>Eukaryota</taxon>
        <taxon>Fungi</taxon>
        <taxon>Dikarya</taxon>
        <taxon>Ascomycota</taxon>
        <taxon>Pezizomycotina</taxon>
        <taxon>Dothideomycetes</taxon>
        <taxon>Pleosporomycetidae</taxon>
        <taxon>Pleosporales</taxon>
        <taxon>Tetraplosphaeriaceae</taxon>
        <taxon>Polyplosphaeria</taxon>
    </lineage>
</organism>
<feature type="region of interest" description="Disordered" evidence="1">
    <location>
        <begin position="106"/>
        <end position="138"/>
    </location>
</feature>
<feature type="compositionally biased region" description="Basic and acidic residues" evidence="1">
    <location>
        <begin position="120"/>
        <end position="131"/>
    </location>
</feature>
<evidence type="ECO:0000256" key="1">
    <source>
        <dbReference type="SAM" id="MobiDB-lite"/>
    </source>
</evidence>
<dbReference type="Proteomes" id="UP000799444">
    <property type="component" value="Unassembled WGS sequence"/>
</dbReference>
<sequence>MADSPGDAEPTHLESDEVQKCGACNRELVQTLSDGSQSLVQSGKKACIACSAFETLWNDLTTAEANFKQHELRKRGPLPRQTALCNLNEVRRQYANFMIELEEVYKDSSDESEDQATELQGEKREHPDSKVSAESTTKRRMTGSRVWFDKPLTIKEVTGYRSSGEYHREAVVYERGTYAAAEGVEYLDTSGWLQTSARFYKQKSIGKKTYISTSDDEDEDEDVDMNSGQIEGVLSTEPTTAEVVGQQKTTRERLEEAHPQEDPPQFIPSTPSMSSSDEDEQPDKPRQDSSVPTSDGIISDILIRPFPRSSHHM</sequence>
<feature type="compositionally biased region" description="Basic and acidic residues" evidence="1">
    <location>
        <begin position="249"/>
        <end position="261"/>
    </location>
</feature>
<keyword evidence="3" id="KW-1185">Reference proteome</keyword>
<evidence type="ECO:0000313" key="3">
    <source>
        <dbReference type="Proteomes" id="UP000799444"/>
    </source>
</evidence>
<proteinExistence type="predicted"/>
<accession>A0A9P4R7H0</accession>
<dbReference type="OrthoDB" id="3800892at2759"/>
<gene>
    <name evidence="2" type="ORF">EJ04DRAFT_573807</name>
</gene>
<dbReference type="EMBL" id="ML996109">
    <property type="protein sequence ID" value="KAF2738356.1"/>
    <property type="molecule type" value="Genomic_DNA"/>
</dbReference>
<evidence type="ECO:0000313" key="2">
    <source>
        <dbReference type="EMBL" id="KAF2738356.1"/>
    </source>
</evidence>
<name>A0A9P4R7H0_9PLEO</name>
<protein>
    <submittedName>
        <fullName evidence="2">Uncharacterized protein</fullName>
    </submittedName>
</protein>
<dbReference type="AlphaFoldDB" id="A0A9P4R7H0"/>
<reference evidence="2" key="1">
    <citation type="journal article" date="2020" name="Stud. Mycol.">
        <title>101 Dothideomycetes genomes: a test case for predicting lifestyles and emergence of pathogens.</title>
        <authorList>
            <person name="Haridas S."/>
            <person name="Albert R."/>
            <person name="Binder M."/>
            <person name="Bloem J."/>
            <person name="Labutti K."/>
            <person name="Salamov A."/>
            <person name="Andreopoulos B."/>
            <person name="Baker S."/>
            <person name="Barry K."/>
            <person name="Bills G."/>
            <person name="Bluhm B."/>
            <person name="Cannon C."/>
            <person name="Castanera R."/>
            <person name="Culley D."/>
            <person name="Daum C."/>
            <person name="Ezra D."/>
            <person name="Gonzalez J."/>
            <person name="Henrissat B."/>
            <person name="Kuo A."/>
            <person name="Liang C."/>
            <person name="Lipzen A."/>
            <person name="Lutzoni F."/>
            <person name="Magnuson J."/>
            <person name="Mondo S."/>
            <person name="Nolan M."/>
            <person name="Ohm R."/>
            <person name="Pangilinan J."/>
            <person name="Park H.-J."/>
            <person name="Ramirez L."/>
            <person name="Alfaro M."/>
            <person name="Sun H."/>
            <person name="Tritt A."/>
            <person name="Yoshinaga Y."/>
            <person name="Zwiers L.-H."/>
            <person name="Turgeon B."/>
            <person name="Goodwin S."/>
            <person name="Spatafora J."/>
            <person name="Crous P."/>
            <person name="Grigoriev I."/>
        </authorList>
    </citation>
    <scope>NUCLEOTIDE SEQUENCE</scope>
    <source>
        <strain evidence="2">CBS 125425</strain>
    </source>
</reference>